<dbReference type="Gene3D" id="2.40.70.10">
    <property type="entry name" value="Acid Proteases"/>
    <property type="match status" value="1"/>
</dbReference>
<accession>A0AAD8KQP2</accession>
<dbReference type="AlphaFoldDB" id="A0AAD8KQP2"/>
<dbReference type="Proteomes" id="UP001229421">
    <property type="component" value="Unassembled WGS sequence"/>
</dbReference>
<dbReference type="PANTHER" id="PTHR33067:SF35">
    <property type="entry name" value="ASPARTIC PEPTIDASE DDI1-TYPE DOMAIN-CONTAINING PROTEIN"/>
    <property type="match status" value="1"/>
</dbReference>
<sequence>MSLTLTDRSIKYPRGIVENLLVKVDKFIFPMNFVVLDMEADKKVPIILGRPFLRTSRALIDVLAVSVTLGYVCFCVCKFKPITPVLNLHSGESGFGKMKRKLDSIGVKLDCDRSAIRSESG</sequence>
<name>A0AAD8KQP2_TARER</name>
<reference evidence="1" key="1">
    <citation type="journal article" date="2023" name="bioRxiv">
        <title>Improved chromosome-level genome assembly for marigold (Tagetes erecta).</title>
        <authorList>
            <person name="Jiang F."/>
            <person name="Yuan L."/>
            <person name="Wang S."/>
            <person name="Wang H."/>
            <person name="Xu D."/>
            <person name="Wang A."/>
            <person name="Fan W."/>
        </authorList>
    </citation>
    <scope>NUCLEOTIDE SEQUENCE</scope>
    <source>
        <strain evidence="1">WSJ</strain>
        <tissue evidence="1">Leaf</tissue>
    </source>
</reference>
<evidence type="ECO:0000313" key="2">
    <source>
        <dbReference type="Proteomes" id="UP001229421"/>
    </source>
</evidence>
<proteinExistence type="predicted"/>
<dbReference type="InterPro" id="IPR021109">
    <property type="entry name" value="Peptidase_aspartic_dom_sf"/>
</dbReference>
<gene>
    <name evidence="1" type="ORF">QVD17_19950</name>
</gene>
<keyword evidence="2" id="KW-1185">Reference proteome</keyword>
<protein>
    <submittedName>
        <fullName evidence="1">Uncharacterized protein</fullName>
    </submittedName>
</protein>
<dbReference type="PANTHER" id="PTHR33067">
    <property type="entry name" value="RNA-DIRECTED DNA POLYMERASE-RELATED"/>
    <property type="match status" value="1"/>
</dbReference>
<evidence type="ECO:0000313" key="1">
    <source>
        <dbReference type="EMBL" id="KAK1424617.1"/>
    </source>
</evidence>
<comment type="caution">
    <text evidence="1">The sequence shown here is derived from an EMBL/GenBank/DDBJ whole genome shotgun (WGS) entry which is preliminary data.</text>
</comment>
<organism evidence="1 2">
    <name type="scientific">Tagetes erecta</name>
    <name type="common">African marigold</name>
    <dbReference type="NCBI Taxonomy" id="13708"/>
    <lineage>
        <taxon>Eukaryota</taxon>
        <taxon>Viridiplantae</taxon>
        <taxon>Streptophyta</taxon>
        <taxon>Embryophyta</taxon>
        <taxon>Tracheophyta</taxon>
        <taxon>Spermatophyta</taxon>
        <taxon>Magnoliopsida</taxon>
        <taxon>eudicotyledons</taxon>
        <taxon>Gunneridae</taxon>
        <taxon>Pentapetalae</taxon>
        <taxon>asterids</taxon>
        <taxon>campanulids</taxon>
        <taxon>Asterales</taxon>
        <taxon>Asteraceae</taxon>
        <taxon>Asteroideae</taxon>
        <taxon>Heliantheae alliance</taxon>
        <taxon>Tageteae</taxon>
        <taxon>Tagetes</taxon>
    </lineage>
</organism>
<dbReference type="EMBL" id="JAUHHV010000005">
    <property type="protein sequence ID" value="KAK1424617.1"/>
    <property type="molecule type" value="Genomic_DNA"/>
</dbReference>